<dbReference type="Proteomes" id="UP001630127">
    <property type="component" value="Unassembled WGS sequence"/>
</dbReference>
<reference evidence="4 5" key="1">
    <citation type="submission" date="2024-11" db="EMBL/GenBank/DDBJ databases">
        <title>A near-complete genome assembly of Cinchona calisaya.</title>
        <authorList>
            <person name="Lian D.C."/>
            <person name="Zhao X.W."/>
            <person name="Wei L."/>
        </authorList>
    </citation>
    <scope>NUCLEOTIDE SEQUENCE [LARGE SCALE GENOMIC DNA]</scope>
    <source>
        <tissue evidence="4">Nenye</tissue>
    </source>
</reference>
<dbReference type="CDD" id="cd23024">
    <property type="entry name" value="zf-HIT_ZNHIT2-3"/>
    <property type="match status" value="1"/>
</dbReference>
<keyword evidence="1" id="KW-0863">Zinc-finger</keyword>
<feature type="domain" description="HIT-type" evidence="3">
    <location>
        <begin position="27"/>
        <end position="59"/>
    </location>
</feature>
<comment type="caution">
    <text evidence="4">The sequence shown here is derived from an EMBL/GenBank/DDBJ whole genome shotgun (WGS) entry which is preliminary data.</text>
</comment>
<evidence type="ECO:0000313" key="5">
    <source>
        <dbReference type="Proteomes" id="UP001630127"/>
    </source>
</evidence>
<keyword evidence="5" id="KW-1185">Reference proteome</keyword>
<dbReference type="EMBL" id="JBJUIK010000016">
    <property type="protein sequence ID" value="KAL3499172.1"/>
    <property type="molecule type" value="Genomic_DNA"/>
</dbReference>
<dbReference type="GO" id="GO:0008270">
    <property type="term" value="F:zinc ion binding"/>
    <property type="evidence" value="ECO:0007669"/>
    <property type="project" value="UniProtKB-UniRule"/>
</dbReference>
<feature type="compositionally biased region" description="Acidic residues" evidence="2">
    <location>
        <begin position="96"/>
        <end position="109"/>
    </location>
</feature>
<sequence>MADTIITSDTPSSSSSYQFNSSSRIICRVCQKQFAQYTCPRCNTRYCSLPCYKSHSLGCTESFMRENVEEELRQLQPDDQTKQKMLDILKRIHSQEDEEMDDIDDDSDSESLLSEESVQKILSGGHISLDDLSVEEQKHFRRAIASGELSKLIKPWEPWWLRRSANNIHLSQDGTQLVRPLDNKGEIASSHNNTENDQVPDIPPGPEAPLPSVRELSNAEPSPLLAVHLVDIIYTYCFTLRLYNGDWLSDSIGSAEVLLCISSVLGQAGQPETVLEALSYCLEQICSAAYRQMGGSQFAVDLMDDVTNVLYLGSAAIVCLLCDMQRLIQAAERELKSEKSGKSGGSKIKTKLKSAGRKVFFIMCWANEQPKEAWYSLAAIVKAEKSSAKEYISSGRGSLRKEENIKVKNKPLIREIQ</sequence>
<dbReference type="InterPro" id="IPR039646">
    <property type="entry name" value="ZNHIT2"/>
</dbReference>
<keyword evidence="1" id="KW-0862">Zinc</keyword>
<evidence type="ECO:0000256" key="1">
    <source>
        <dbReference type="PROSITE-ProRule" id="PRU00453"/>
    </source>
</evidence>
<dbReference type="InterPro" id="IPR007529">
    <property type="entry name" value="Znf_HIT"/>
</dbReference>
<dbReference type="AlphaFoldDB" id="A0ABD2Y044"/>
<protein>
    <recommendedName>
        <fullName evidence="3">HIT-type domain-containing protein</fullName>
    </recommendedName>
</protein>
<feature type="region of interest" description="Disordered" evidence="2">
    <location>
        <begin position="185"/>
        <end position="208"/>
    </location>
</feature>
<evidence type="ECO:0000313" key="4">
    <source>
        <dbReference type="EMBL" id="KAL3499172.1"/>
    </source>
</evidence>
<feature type="region of interest" description="Disordered" evidence="2">
    <location>
        <begin position="93"/>
        <end position="113"/>
    </location>
</feature>
<organism evidence="4 5">
    <name type="scientific">Cinchona calisaya</name>
    <dbReference type="NCBI Taxonomy" id="153742"/>
    <lineage>
        <taxon>Eukaryota</taxon>
        <taxon>Viridiplantae</taxon>
        <taxon>Streptophyta</taxon>
        <taxon>Embryophyta</taxon>
        <taxon>Tracheophyta</taxon>
        <taxon>Spermatophyta</taxon>
        <taxon>Magnoliopsida</taxon>
        <taxon>eudicotyledons</taxon>
        <taxon>Gunneridae</taxon>
        <taxon>Pentapetalae</taxon>
        <taxon>asterids</taxon>
        <taxon>lamiids</taxon>
        <taxon>Gentianales</taxon>
        <taxon>Rubiaceae</taxon>
        <taxon>Cinchonoideae</taxon>
        <taxon>Cinchoneae</taxon>
        <taxon>Cinchona</taxon>
    </lineage>
</organism>
<dbReference type="PROSITE" id="PS51083">
    <property type="entry name" value="ZF_HIT"/>
    <property type="match status" value="1"/>
</dbReference>
<gene>
    <name evidence="4" type="ORF">ACH5RR_038265</name>
</gene>
<name>A0ABD2Y044_9GENT</name>
<dbReference type="PANTHER" id="PTHR15555:SF0">
    <property type="entry name" value="ZINC FINGER HIT DOMAIN-CONTAINING PROTEIN 2"/>
    <property type="match status" value="1"/>
</dbReference>
<proteinExistence type="predicted"/>
<evidence type="ECO:0000259" key="3">
    <source>
        <dbReference type="PROSITE" id="PS51083"/>
    </source>
</evidence>
<dbReference type="Pfam" id="PF04438">
    <property type="entry name" value="zf-HIT"/>
    <property type="match status" value="1"/>
</dbReference>
<dbReference type="PANTHER" id="PTHR15555">
    <property type="entry name" value="ZINC FINGER HIT DOMAIN CONTAINING PROTEIN 2 PROTEIN FON -RELATED"/>
    <property type="match status" value="1"/>
</dbReference>
<accession>A0ABD2Y044</accession>
<keyword evidence="1" id="KW-0479">Metal-binding</keyword>
<dbReference type="Gene3D" id="3.30.60.190">
    <property type="match status" value="1"/>
</dbReference>
<dbReference type="SUPFAM" id="SSF144232">
    <property type="entry name" value="HIT/MYND zinc finger-like"/>
    <property type="match status" value="1"/>
</dbReference>
<evidence type="ECO:0000256" key="2">
    <source>
        <dbReference type="SAM" id="MobiDB-lite"/>
    </source>
</evidence>
<dbReference type="Pfam" id="PF04925">
    <property type="entry name" value="SHQ1"/>
    <property type="match status" value="1"/>
</dbReference>
<dbReference type="InterPro" id="IPR007009">
    <property type="entry name" value="Shq1_C"/>
</dbReference>